<proteinExistence type="predicted"/>
<dbReference type="OrthoDB" id="9815686at2"/>
<feature type="transmembrane region" description="Helical" evidence="1">
    <location>
        <begin position="61"/>
        <end position="84"/>
    </location>
</feature>
<protein>
    <recommendedName>
        <fullName evidence="4">DUF2306 domain-containing protein</fullName>
    </recommendedName>
</protein>
<keyword evidence="1" id="KW-0812">Transmembrane</keyword>
<dbReference type="InterPro" id="IPR018750">
    <property type="entry name" value="DUF2306_membrane"/>
</dbReference>
<evidence type="ECO:0000313" key="3">
    <source>
        <dbReference type="Proteomes" id="UP000244906"/>
    </source>
</evidence>
<dbReference type="Proteomes" id="UP000244906">
    <property type="component" value="Unassembled WGS sequence"/>
</dbReference>
<evidence type="ECO:0000256" key="1">
    <source>
        <dbReference type="SAM" id="Phobius"/>
    </source>
</evidence>
<dbReference type="RefSeq" id="WP_116688214.1">
    <property type="nucleotide sequence ID" value="NZ_CAWNYD010000008.1"/>
</dbReference>
<keyword evidence="1" id="KW-1133">Transmembrane helix</keyword>
<dbReference type="AlphaFoldDB" id="A0A2V1GR95"/>
<evidence type="ECO:0008006" key="4">
    <source>
        <dbReference type="Google" id="ProtNLM"/>
    </source>
</evidence>
<keyword evidence="3" id="KW-1185">Reference proteome</keyword>
<gene>
    <name evidence="2" type="ORF">DC094_16455</name>
</gene>
<comment type="caution">
    <text evidence="2">The sequence shown here is derived from an EMBL/GenBank/DDBJ whole genome shotgun (WGS) entry which is preliminary data.</text>
</comment>
<evidence type="ECO:0000313" key="2">
    <source>
        <dbReference type="EMBL" id="PVZ66293.1"/>
    </source>
</evidence>
<feature type="transmembrane region" description="Helical" evidence="1">
    <location>
        <begin position="96"/>
        <end position="116"/>
    </location>
</feature>
<sequence length="127" mass="14091">MLIPPLVLFHLCVAILAIITGAVVLSKPKGTAVHKLLGRCWVVLMTTTAITSFWIQQNNELSWIHILATLILATTSCAFIAIRLKKVQWHQRLMKSAYGLSLLTGGLAALLPGRFLNEAILDWITRF</sequence>
<reference evidence="2 3" key="1">
    <citation type="submission" date="2018-04" db="EMBL/GenBank/DDBJ databases">
        <title>Thalassorhabdus spongiae gen. nov., sp. nov., isolated from a marine sponge in South-West Iceland.</title>
        <authorList>
            <person name="Knobloch S."/>
            <person name="Daussin A."/>
            <person name="Johannsson R."/>
            <person name="Marteinsson V.T."/>
        </authorList>
    </citation>
    <scope>NUCLEOTIDE SEQUENCE [LARGE SCALE GENOMIC DNA]</scope>
    <source>
        <strain evidence="2 3">Hp12</strain>
    </source>
</reference>
<feature type="transmembrane region" description="Helical" evidence="1">
    <location>
        <begin position="6"/>
        <end position="24"/>
    </location>
</feature>
<name>A0A2V1GR95_9GAMM</name>
<keyword evidence="1" id="KW-0472">Membrane</keyword>
<organism evidence="2 3">
    <name type="scientific">Pelagibaculum spongiae</name>
    <dbReference type="NCBI Taxonomy" id="2080658"/>
    <lineage>
        <taxon>Bacteria</taxon>
        <taxon>Pseudomonadati</taxon>
        <taxon>Pseudomonadota</taxon>
        <taxon>Gammaproteobacteria</taxon>
        <taxon>Oceanospirillales</taxon>
        <taxon>Pelagibaculum</taxon>
    </lineage>
</organism>
<accession>A0A2V1GR95</accession>
<feature type="transmembrane region" description="Helical" evidence="1">
    <location>
        <begin position="36"/>
        <end position="55"/>
    </location>
</feature>
<dbReference type="EMBL" id="QDDL01000008">
    <property type="protein sequence ID" value="PVZ66293.1"/>
    <property type="molecule type" value="Genomic_DNA"/>
</dbReference>
<dbReference type="Pfam" id="PF10067">
    <property type="entry name" value="DUF2306"/>
    <property type="match status" value="1"/>
</dbReference>